<organism evidence="2">
    <name type="scientific">Brachypodium distachyon</name>
    <name type="common">Purple false brome</name>
    <name type="synonym">Trachynia distachya</name>
    <dbReference type="NCBI Taxonomy" id="15368"/>
    <lineage>
        <taxon>Eukaryota</taxon>
        <taxon>Viridiplantae</taxon>
        <taxon>Streptophyta</taxon>
        <taxon>Embryophyta</taxon>
        <taxon>Tracheophyta</taxon>
        <taxon>Spermatophyta</taxon>
        <taxon>Magnoliopsida</taxon>
        <taxon>Liliopsida</taxon>
        <taxon>Poales</taxon>
        <taxon>Poaceae</taxon>
        <taxon>BOP clade</taxon>
        <taxon>Pooideae</taxon>
        <taxon>Stipodae</taxon>
        <taxon>Brachypodieae</taxon>
        <taxon>Brachypodium</taxon>
    </lineage>
</organism>
<reference evidence="2 3" key="1">
    <citation type="journal article" date="2010" name="Nature">
        <title>Genome sequencing and analysis of the model grass Brachypodium distachyon.</title>
        <authorList>
            <consortium name="International Brachypodium Initiative"/>
        </authorList>
    </citation>
    <scope>NUCLEOTIDE SEQUENCE [LARGE SCALE GENOMIC DNA]</scope>
    <source>
        <strain evidence="2 3">Bd21</strain>
    </source>
</reference>
<dbReference type="InParanoid" id="A0A2K2CMG8"/>
<reference evidence="3" key="3">
    <citation type="submission" date="2018-08" db="UniProtKB">
        <authorList>
            <consortium name="EnsemblPlants"/>
        </authorList>
    </citation>
    <scope>IDENTIFICATION</scope>
    <source>
        <strain evidence="3">cv. Bd21</strain>
    </source>
</reference>
<evidence type="ECO:0000313" key="3">
    <source>
        <dbReference type="EnsemblPlants" id="PNT63230"/>
    </source>
</evidence>
<evidence type="ECO:0000313" key="4">
    <source>
        <dbReference type="Proteomes" id="UP000008810"/>
    </source>
</evidence>
<sequence length="123" mass="13783">MMASVISCCIATYLQRPSGLICRHSIGDRRDLVLRTIVPETGQKWRPRQALAFEDGPGGEASPKGAKWRPKTGAAQEDKLAQARRVPHPTYKPAARPFRPKNCSPRLGTRFFFILSRLIELPD</sequence>
<protein>
    <submittedName>
        <fullName evidence="2 3">Uncharacterized protein</fullName>
    </submittedName>
</protein>
<dbReference type="EMBL" id="CM000883">
    <property type="protein sequence ID" value="PNT63230.1"/>
    <property type="molecule type" value="Genomic_DNA"/>
</dbReference>
<evidence type="ECO:0000313" key="2">
    <source>
        <dbReference type="EMBL" id="PNT63230.1"/>
    </source>
</evidence>
<reference evidence="2" key="2">
    <citation type="submission" date="2017-06" db="EMBL/GenBank/DDBJ databases">
        <title>WGS assembly of Brachypodium distachyon.</title>
        <authorList>
            <consortium name="The International Brachypodium Initiative"/>
            <person name="Lucas S."/>
            <person name="Harmon-Smith M."/>
            <person name="Lail K."/>
            <person name="Tice H."/>
            <person name="Grimwood J."/>
            <person name="Bruce D."/>
            <person name="Barry K."/>
            <person name="Shu S."/>
            <person name="Lindquist E."/>
            <person name="Wang M."/>
            <person name="Pitluck S."/>
            <person name="Vogel J.P."/>
            <person name="Garvin D.F."/>
            <person name="Mockler T.C."/>
            <person name="Schmutz J."/>
            <person name="Rokhsar D."/>
            <person name="Bevan M.W."/>
        </authorList>
    </citation>
    <scope>NUCLEOTIDE SEQUENCE</scope>
    <source>
        <strain evidence="2">Bd21</strain>
    </source>
</reference>
<dbReference type="Gramene" id="PNT63230">
    <property type="protein sequence ID" value="PNT63230"/>
    <property type="gene ID" value="BRADI_4g13228v3"/>
</dbReference>
<keyword evidence="4" id="KW-1185">Reference proteome</keyword>
<gene>
    <name evidence="2" type="ORF">BRADI_4g13228v3</name>
</gene>
<name>A0A2K2CMG8_BRADI</name>
<proteinExistence type="predicted"/>
<dbReference type="EnsemblPlants" id="PNT63230">
    <property type="protein sequence ID" value="PNT63230"/>
    <property type="gene ID" value="BRADI_4g13228v3"/>
</dbReference>
<dbReference type="Proteomes" id="UP000008810">
    <property type="component" value="Chromosome 4"/>
</dbReference>
<evidence type="ECO:0000256" key="1">
    <source>
        <dbReference type="SAM" id="MobiDB-lite"/>
    </source>
</evidence>
<dbReference type="AlphaFoldDB" id="A0A2K2CMG8"/>
<feature type="region of interest" description="Disordered" evidence="1">
    <location>
        <begin position="49"/>
        <end position="102"/>
    </location>
</feature>
<accession>A0A2K2CMG8</accession>